<dbReference type="AlphaFoldDB" id="A0A0C3EFI8"/>
<sequence length="97" mass="11799">MRPTRYSSKARMHLLANIYRYFWRKEMPLQAITVFDREGEPKIFIITDRVEVSREEAMNFPAVKYGENAHRAWNELFKPYKDEFPFLNPIKWATLRE</sequence>
<dbReference type="HOGENOM" id="CLU_2347913_0_0_1"/>
<evidence type="ECO:0000313" key="1">
    <source>
        <dbReference type="EMBL" id="KIM67074.1"/>
    </source>
</evidence>
<organism evidence="1 2">
    <name type="scientific">Scleroderma citrinum Foug A</name>
    <dbReference type="NCBI Taxonomy" id="1036808"/>
    <lineage>
        <taxon>Eukaryota</taxon>
        <taxon>Fungi</taxon>
        <taxon>Dikarya</taxon>
        <taxon>Basidiomycota</taxon>
        <taxon>Agaricomycotina</taxon>
        <taxon>Agaricomycetes</taxon>
        <taxon>Agaricomycetidae</taxon>
        <taxon>Boletales</taxon>
        <taxon>Sclerodermatineae</taxon>
        <taxon>Sclerodermataceae</taxon>
        <taxon>Scleroderma</taxon>
    </lineage>
</organism>
<reference evidence="1 2" key="1">
    <citation type="submission" date="2014-04" db="EMBL/GenBank/DDBJ databases">
        <authorList>
            <consortium name="DOE Joint Genome Institute"/>
            <person name="Kuo A."/>
            <person name="Kohler A."/>
            <person name="Nagy L.G."/>
            <person name="Floudas D."/>
            <person name="Copeland A."/>
            <person name="Barry K.W."/>
            <person name="Cichocki N."/>
            <person name="Veneault-Fourrey C."/>
            <person name="LaButti K."/>
            <person name="Lindquist E.A."/>
            <person name="Lipzen A."/>
            <person name="Lundell T."/>
            <person name="Morin E."/>
            <person name="Murat C."/>
            <person name="Sun H."/>
            <person name="Tunlid A."/>
            <person name="Henrissat B."/>
            <person name="Grigoriev I.V."/>
            <person name="Hibbett D.S."/>
            <person name="Martin F."/>
            <person name="Nordberg H.P."/>
            <person name="Cantor M.N."/>
            <person name="Hua S.X."/>
        </authorList>
    </citation>
    <scope>NUCLEOTIDE SEQUENCE [LARGE SCALE GENOMIC DNA]</scope>
    <source>
        <strain evidence="1 2">Foug A</strain>
    </source>
</reference>
<reference evidence="2" key="2">
    <citation type="submission" date="2015-01" db="EMBL/GenBank/DDBJ databases">
        <title>Evolutionary Origins and Diversification of the Mycorrhizal Mutualists.</title>
        <authorList>
            <consortium name="DOE Joint Genome Institute"/>
            <consortium name="Mycorrhizal Genomics Consortium"/>
            <person name="Kohler A."/>
            <person name="Kuo A."/>
            <person name="Nagy L.G."/>
            <person name="Floudas D."/>
            <person name="Copeland A."/>
            <person name="Barry K.W."/>
            <person name="Cichocki N."/>
            <person name="Veneault-Fourrey C."/>
            <person name="LaButti K."/>
            <person name="Lindquist E.A."/>
            <person name="Lipzen A."/>
            <person name="Lundell T."/>
            <person name="Morin E."/>
            <person name="Murat C."/>
            <person name="Riley R."/>
            <person name="Ohm R."/>
            <person name="Sun H."/>
            <person name="Tunlid A."/>
            <person name="Henrissat B."/>
            <person name="Grigoriev I.V."/>
            <person name="Hibbett D.S."/>
            <person name="Martin F."/>
        </authorList>
    </citation>
    <scope>NUCLEOTIDE SEQUENCE [LARGE SCALE GENOMIC DNA]</scope>
    <source>
        <strain evidence="2">Foug A</strain>
    </source>
</reference>
<protein>
    <submittedName>
        <fullName evidence="1">Uncharacterized protein</fullName>
    </submittedName>
</protein>
<dbReference type="EMBL" id="KN822014">
    <property type="protein sequence ID" value="KIM67074.1"/>
    <property type="molecule type" value="Genomic_DNA"/>
</dbReference>
<evidence type="ECO:0000313" key="2">
    <source>
        <dbReference type="Proteomes" id="UP000053989"/>
    </source>
</evidence>
<proteinExistence type="predicted"/>
<gene>
    <name evidence="1" type="ORF">SCLCIDRAFT_223280</name>
</gene>
<dbReference type="InParanoid" id="A0A0C3EFI8"/>
<accession>A0A0C3EFI8</accession>
<name>A0A0C3EFI8_9AGAM</name>
<dbReference type="Proteomes" id="UP000053989">
    <property type="component" value="Unassembled WGS sequence"/>
</dbReference>
<keyword evidence="2" id="KW-1185">Reference proteome</keyword>